<accession>A0ABD2KM09</accession>
<keyword evidence="2" id="KW-1185">Reference proteome</keyword>
<protein>
    <submittedName>
        <fullName evidence="1">Uncharacterized protein</fullName>
    </submittedName>
</protein>
<evidence type="ECO:0000313" key="2">
    <source>
        <dbReference type="Proteomes" id="UP001620626"/>
    </source>
</evidence>
<proteinExistence type="predicted"/>
<sequence>MQIANWYGKPSPIPQIQLPRKVVGFYAIDISFIDRNAIAFLRHLRPLFASCPINLAINTNNDRVLEFFLHNIWPICFRRLRQFVPSILNGCPPLHSVKLKFGDLFPEFPCDDCAMASDGQSVAKWLFTAHPNNVPKMFKSAYFSEEPENWPLKIEAFKEAFANASSPANFIVVIYAPPNFFDFVLRFDITNEMTREQLALKGTDDSWHILFVRCPIARDESKWTKWEKEAIDLGIYEQRNQIDIRICDEDKIGDGLLDAMVGPSDQQQQK</sequence>
<dbReference type="EMBL" id="JBICBT010000724">
    <property type="protein sequence ID" value="KAL3103908.1"/>
    <property type="molecule type" value="Genomic_DNA"/>
</dbReference>
<dbReference type="Proteomes" id="UP001620626">
    <property type="component" value="Unassembled WGS sequence"/>
</dbReference>
<comment type="caution">
    <text evidence="1">The sequence shown here is derived from an EMBL/GenBank/DDBJ whole genome shotgun (WGS) entry which is preliminary data.</text>
</comment>
<evidence type="ECO:0000313" key="1">
    <source>
        <dbReference type="EMBL" id="KAL3103908.1"/>
    </source>
</evidence>
<name>A0ABD2KM09_9BILA</name>
<gene>
    <name evidence="1" type="ORF">niasHT_022423</name>
</gene>
<dbReference type="AlphaFoldDB" id="A0ABD2KM09"/>
<organism evidence="1 2">
    <name type="scientific">Heterodera trifolii</name>
    <dbReference type="NCBI Taxonomy" id="157864"/>
    <lineage>
        <taxon>Eukaryota</taxon>
        <taxon>Metazoa</taxon>
        <taxon>Ecdysozoa</taxon>
        <taxon>Nematoda</taxon>
        <taxon>Chromadorea</taxon>
        <taxon>Rhabditida</taxon>
        <taxon>Tylenchina</taxon>
        <taxon>Tylenchomorpha</taxon>
        <taxon>Tylenchoidea</taxon>
        <taxon>Heteroderidae</taxon>
        <taxon>Heteroderinae</taxon>
        <taxon>Heterodera</taxon>
    </lineage>
</organism>
<reference evidence="1 2" key="1">
    <citation type="submission" date="2024-10" db="EMBL/GenBank/DDBJ databases">
        <authorList>
            <person name="Kim D."/>
        </authorList>
    </citation>
    <scope>NUCLEOTIDE SEQUENCE [LARGE SCALE GENOMIC DNA]</scope>
    <source>
        <strain evidence="1">BH-2024</strain>
    </source>
</reference>